<dbReference type="SMART" id="SM00863">
    <property type="entry name" value="tRNA_SAD"/>
    <property type="match status" value="1"/>
</dbReference>
<evidence type="ECO:0000256" key="12">
    <source>
        <dbReference type="HAMAP-Rule" id="MF_00036"/>
    </source>
</evidence>
<dbReference type="GO" id="GO:0045892">
    <property type="term" value="P:negative regulation of DNA-templated transcription"/>
    <property type="evidence" value="ECO:0007669"/>
    <property type="project" value="TreeGrafter"/>
</dbReference>
<evidence type="ECO:0000256" key="8">
    <source>
        <dbReference type="ARBA" id="ARBA00022840"/>
    </source>
</evidence>
<dbReference type="InterPro" id="IPR023033">
    <property type="entry name" value="Ala_tRNA_ligase_euk/bac"/>
</dbReference>
<gene>
    <name evidence="12 15" type="primary">alaS</name>
    <name evidence="15" type="ORF">I8E28_09980</name>
</gene>
<evidence type="ECO:0000256" key="5">
    <source>
        <dbReference type="ARBA" id="ARBA00022723"/>
    </source>
</evidence>
<keyword evidence="12" id="KW-0963">Cytoplasm</keyword>
<evidence type="ECO:0000256" key="11">
    <source>
        <dbReference type="ARBA" id="ARBA00023146"/>
    </source>
</evidence>
<dbReference type="SUPFAM" id="SSF50447">
    <property type="entry name" value="Translation proteins"/>
    <property type="match status" value="1"/>
</dbReference>
<keyword evidence="5 12" id="KW-0479">Metal-binding</keyword>
<dbReference type="AlphaFoldDB" id="A0A934URJ6"/>
<dbReference type="Gene3D" id="2.40.30.130">
    <property type="match status" value="1"/>
</dbReference>
<comment type="cofactor">
    <cofactor evidence="12">
        <name>Zn(2+)</name>
        <dbReference type="ChEBI" id="CHEBI:29105"/>
    </cofactor>
    <text evidence="12">Binds 1 zinc ion per subunit.</text>
</comment>
<dbReference type="GO" id="GO:0008270">
    <property type="term" value="F:zinc ion binding"/>
    <property type="evidence" value="ECO:0007669"/>
    <property type="project" value="UniProtKB-UniRule"/>
</dbReference>
<feature type="domain" description="Alanyl-transfer RNA synthetases family profile" evidence="14">
    <location>
        <begin position="8"/>
        <end position="710"/>
    </location>
</feature>
<dbReference type="InterPro" id="IPR018165">
    <property type="entry name" value="Ala-tRNA-synth_IIc_core"/>
</dbReference>
<dbReference type="Gene3D" id="3.10.310.40">
    <property type="match status" value="1"/>
</dbReference>
<dbReference type="PANTHER" id="PTHR11777">
    <property type="entry name" value="ALANYL-TRNA SYNTHETASE"/>
    <property type="match status" value="1"/>
</dbReference>
<feature type="binding site" evidence="12">
    <location>
        <position position="667"/>
    </location>
    <ligand>
        <name>Zn(2+)</name>
        <dbReference type="ChEBI" id="CHEBI:29105"/>
    </ligand>
</feature>
<dbReference type="SUPFAM" id="SSF101353">
    <property type="entry name" value="Putative anticodon-binding domain of alanyl-tRNA synthetase (AlaRS)"/>
    <property type="match status" value="1"/>
</dbReference>
<dbReference type="Pfam" id="PF07973">
    <property type="entry name" value="tRNA_SAD"/>
    <property type="match status" value="1"/>
</dbReference>
<dbReference type="PANTHER" id="PTHR11777:SF9">
    <property type="entry name" value="ALANINE--TRNA LIGASE, CYTOPLASMIC"/>
    <property type="match status" value="1"/>
</dbReference>
<dbReference type="RefSeq" id="WP_200787837.1">
    <property type="nucleotide sequence ID" value="NZ_JAEDAO010000001.1"/>
</dbReference>
<keyword evidence="6 12" id="KW-0547">Nucleotide-binding</keyword>
<dbReference type="InterPro" id="IPR009000">
    <property type="entry name" value="Transl_B-barrel_sf"/>
</dbReference>
<comment type="subcellular location">
    <subcellularLocation>
        <location evidence="1 12">Cytoplasm</location>
    </subcellularLocation>
</comment>
<comment type="similarity">
    <text evidence="2 12">Belongs to the class-II aminoacyl-tRNA synthetase family.</text>
</comment>
<comment type="function">
    <text evidence="12">Catalyzes the attachment of alanine to tRNA(Ala) in a two-step reaction: alanine is first activated by ATP to form Ala-AMP and then transferred to the acceptor end of tRNA(Ala). Also edits incorrectly charged Ser-tRNA(Ala) and Gly-tRNA(Ala) via its editing domain.</text>
</comment>
<dbReference type="InterPro" id="IPR050058">
    <property type="entry name" value="Ala-tRNA_ligase"/>
</dbReference>
<evidence type="ECO:0000256" key="4">
    <source>
        <dbReference type="ARBA" id="ARBA00022598"/>
    </source>
</evidence>
<feature type="binding site" evidence="12">
    <location>
        <position position="566"/>
    </location>
    <ligand>
        <name>Zn(2+)</name>
        <dbReference type="ChEBI" id="CHEBI:29105"/>
    </ligand>
</feature>
<keyword evidence="13" id="KW-0175">Coiled coil</keyword>
<dbReference type="CDD" id="cd00673">
    <property type="entry name" value="AlaRS_core"/>
    <property type="match status" value="1"/>
</dbReference>
<dbReference type="HAMAP" id="MF_00036_B">
    <property type="entry name" value="Ala_tRNA_synth_B"/>
    <property type="match status" value="1"/>
</dbReference>
<dbReference type="SUPFAM" id="SSF55681">
    <property type="entry name" value="Class II aaRS and biotin synthetases"/>
    <property type="match status" value="1"/>
</dbReference>
<dbReference type="InterPro" id="IPR045864">
    <property type="entry name" value="aa-tRNA-synth_II/BPL/LPL"/>
</dbReference>
<dbReference type="EMBL" id="JAEDAO010000001">
    <property type="protein sequence ID" value="MBK0392921.1"/>
    <property type="molecule type" value="Genomic_DNA"/>
</dbReference>
<sequence length="876" mass="94986">MTSSKPPVTVAEIRKTFLDFFSSKGHTVVESSPLVPGNDPTLMFTNSGMVQFKDVFLGTDKRPYVRAASVQACLRAGGKHNDLENVGYTARHHTFFEMLGNWSFGDYFKRESLKWGWELLTEVYKLPKDKLLATVYHEDDEAYDIWTKEIGLPADRVIRIGDNKGGKYKSDNFWMMADTGPCGPCSEIFYDHGAHIPGGPPGSPDEDGDRFIEIWNHVFMQFDMQPDGSVVNLPAPCVDTGMGLERLAAILQHVHSNYEIDIFDKLIAAAARETGTKDLGNPSLRVIADHVRATAFLVSDGVIPSNEGRGYVQRRIIRRAIRHGYKLGCKQPFFHKLVPDLVALMGEAYPRLKAEEKRVMETLKAEEERFFETLENGMDILDAALKDGAKVLPGDVAFKLHDTYGFPLDLTQDVCRERGVTVDVAAFDAAMDKQKAAGRAAGKFKMDRALEYSGSGNTFTGYERLEEPATVVAMYHDGIPVTQLDAGKTGVVVLDTTPFYAESGGQVGDCGAITAEGIVFGVEDTQKIKADVFGHHGAVAQGSLKLGDKVMAKVDVARRQATMRNHSVTHLMHKALREVLGTHVQQKGSLVDADKTRFDFTHNHAVTDDQLREIERRVNTEILANAPTQARVMDIDAAKSTGAVMLFGEKYGETVRVLDIGSSRELCGGTHVQRTGDIGLFKITSEGGVAAGVRRIEAITGANALAYVQQVESTVQSAAAALKAPVPELQSRIGQVLEQVRALEKEVAQLKGKLASSQGDELATQAVDVKGIKVLAATLQGADAKTLRDTMDKLKDKLKSAAIVLAAVDGAKVQIAAGVTADRMARVKAGELVNFVAQQVGGKGGGKPDMAMAGGTDASKLPAALQSVQAWVAERA</sequence>
<feature type="coiled-coil region" evidence="13">
    <location>
        <begin position="726"/>
        <end position="760"/>
    </location>
</feature>
<keyword evidence="9 12" id="KW-0694">RNA-binding</keyword>
<dbReference type="FunFam" id="3.30.980.10:FF:000004">
    <property type="entry name" value="Alanine--tRNA ligase, cytoplasmic"/>
    <property type="match status" value="1"/>
</dbReference>
<dbReference type="NCBIfam" id="TIGR00344">
    <property type="entry name" value="alaS"/>
    <property type="match status" value="1"/>
</dbReference>
<dbReference type="FunFam" id="3.30.54.20:FF:000001">
    <property type="entry name" value="Alanine--tRNA ligase"/>
    <property type="match status" value="1"/>
</dbReference>
<evidence type="ECO:0000259" key="14">
    <source>
        <dbReference type="PROSITE" id="PS50860"/>
    </source>
</evidence>
<dbReference type="Pfam" id="PF01411">
    <property type="entry name" value="tRNA-synt_2c"/>
    <property type="match status" value="1"/>
</dbReference>
<dbReference type="FunFam" id="3.30.930.10:FF:000004">
    <property type="entry name" value="Alanine--tRNA ligase"/>
    <property type="match status" value="1"/>
</dbReference>
<dbReference type="GO" id="GO:0006419">
    <property type="term" value="P:alanyl-tRNA aminoacylation"/>
    <property type="evidence" value="ECO:0007669"/>
    <property type="project" value="UniProtKB-UniRule"/>
</dbReference>
<keyword evidence="16" id="KW-1185">Reference proteome</keyword>
<feature type="binding site" evidence="12">
    <location>
        <position position="570"/>
    </location>
    <ligand>
        <name>Zn(2+)</name>
        <dbReference type="ChEBI" id="CHEBI:29105"/>
    </ligand>
</feature>
<keyword evidence="10 12" id="KW-0648">Protein biosynthesis</keyword>
<evidence type="ECO:0000313" key="15">
    <source>
        <dbReference type="EMBL" id="MBK0392921.1"/>
    </source>
</evidence>
<organism evidence="15 16">
    <name type="scientific">Ramlibacter algicola</name>
    <dbReference type="NCBI Taxonomy" id="2795217"/>
    <lineage>
        <taxon>Bacteria</taxon>
        <taxon>Pseudomonadati</taxon>
        <taxon>Pseudomonadota</taxon>
        <taxon>Betaproteobacteria</taxon>
        <taxon>Burkholderiales</taxon>
        <taxon>Comamonadaceae</taxon>
        <taxon>Ramlibacter</taxon>
    </lineage>
</organism>
<evidence type="ECO:0000256" key="3">
    <source>
        <dbReference type="ARBA" id="ARBA00022555"/>
    </source>
</evidence>
<evidence type="ECO:0000256" key="13">
    <source>
        <dbReference type="SAM" id="Coils"/>
    </source>
</evidence>
<dbReference type="Gene3D" id="3.30.930.10">
    <property type="entry name" value="Bira Bifunctional Protein, Domain 2"/>
    <property type="match status" value="1"/>
</dbReference>
<dbReference type="InterPro" id="IPR012947">
    <property type="entry name" value="tRNA_SAD"/>
</dbReference>
<dbReference type="InterPro" id="IPR018162">
    <property type="entry name" value="Ala-tRNA-ligase_IIc_anticod-bd"/>
</dbReference>
<dbReference type="Gene3D" id="3.30.54.20">
    <property type="match status" value="1"/>
</dbReference>
<dbReference type="Proteomes" id="UP000617041">
    <property type="component" value="Unassembled WGS sequence"/>
</dbReference>
<keyword evidence="8 12" id="KW-0067">ATP-binding</keyword>
<evidence type="ECO:0000313" key="16">
    <source>
        <dbReference type="Proteomes" id="UP000617041"/>
    </source>
</evidence>
<dbReference type="PRINTS" id="PR00980">
    <property type="entry name" value="TRNASYNTHALA"/>
</dbReference>
<keyword evidence="4 12" id="KW-0436">Ligase</keyword>
<evidence type="ECO:0000256" key="2">
    <source>
        <dbReference type="ARBA" id="ARBA00008226"/>
    </source>
</evidence>
<evidence type="ECO:0000256" key="9">
    <source>
        <dbReference type="ARBA" id="ARBA00022884"/>
    </source>
</evidence>
<dbReference type="InterPro" id="IPR018164">
    <property type="entry name" value="Ala-tRNA-synth_IIc_N"/>
</dbReference>
<proteinExistence type="inferred from homology"/>
<comment type="caution">
    <text evidence="15">The sequence shown here is derived from an EMBL/GenBank/DDBJ whole genome shotgun (WGS) entry which is preliminary data.</text>
</comment>
<dbReference type="Pfam" id="PF02272">
    <property type="entry name" value="DHHA1"/>
    <property type="match status" value="1"/>
</dbReference>
<evidence type="ECO:0000256" key="6">
    <source>
        <dbReference type="ARBA" id="ARBA00022741"/>
    </source>
</evidence>
<dbReference type="InterPro" id="IPR002318">
    <property type="entry name" value="Ala-tRNA-lgiase_IIc"/>
</dbReference>
<dbReference type="Gene3D" id="6.10.250.550">
    <property type="match status" value="1"/>
</dbReference>
<dbReference type="FunFam" id="3.10.310.40:FF:000001">
    <property type="entry name" value="Alanine--tRNA ligase"/>
    <property type="match status" value="1"/>
</dbReference>
<keyword evidence="11 12" id="KW-0030">Aminoacyl-tRNA synthetase</keyword>
<feature type="binding site" evidence="12">
    <location>
        <position position="671"/>
    </location>
    <ligand>
        <name>Zn(2+)</name>
        <dbReference type="ChEBI" id="CHEBI:29105"/>
    </ligand>
</feature>
<dbReference type="Gene3D" id="3.30.980.10">
    <property type="entry name" value="Threonyl-trna Synthetase, Chain A, domain 2"/>
    <property type="match status" value="1"/>
</dbReference>
<reference evidence="15" key="1">
    <citation type="submission" date="2020-12" db="EMBL/GenBank/DDBJ databases">
        <title>Ramlibacter sp. nov., isolated from a freshwater alga, Cryptomonas.</title>
        <authorList>
            <person name="Kim H.M."/>
            <person name="Jeon C.O."/>
        </authorList>
    </citation>
    <scope>NUCLEOTIDE SEQUENCE</scope>
    <source>
        <strain evidence="15">CrO1</strain>
    </source>
</reference>
<keyword evidence="7 12" id="KW-0862">Zinc</keyword>
<dbReference type="EC" id="6.1.1.7" evidence="12"/>
<dbReference type="GO" id="GO:0005524">
    <property type="term" value="F:ATP binding"/>
    <property type="evidence" value="ECO:0007669"/>
    <property type="project" value="UniProtKB-UniRule"/>
</dbReference>
<dbReference type="InterPro" id="IPR018163">
    <property type="entry name" value="Thr/Ala-tRNA-synth_IIc_edit"/>
</dbReference>
<keyword evidence="3 12" id="KW-0820">tRNA-binding</keyword>
<dbReference type="PROSITE" id="PS50860">
    <property type="entry name" value="AA_TRNA_LIGASE_II_ALA"/>
    <property type="match status" value="1"/>
</dbReference>
<dbReference type="GO" id="GO:0005829">
    <property type="term" value="C:cytosol"/>
    <property type="evidence" value="ECO:0007669"/>
    <property type="project" value="TreeGrafter"/>
</dbReference>
<dbReference type="GO" id="GO:0002161">
    <property type="term" value="F:aminoacyl-tRNA deacylase activity"/>
    <property type="evidence" value="ECO:0007669"/>
    <property type="project" value="TreeGrafter"/>
</dbReference>
<name>A0A934URJ6_9BURK</name>
<dbReference type="FunFam" id="2.40.30.130:FF:000001">
    <property type="entry name" value="Alanine--tRNA ligase"/>
    <property type="match status" value="1"/>
</dbReference>
<accession>A0A934URJ6</accession>
<dbReference type="InterPro" id="IPR003156">
    <property type="entry name" value="DHHA1_dom"/>
</dbReference>
<comment type="domain">
    <text evidence="12">Consists of three domains; the N-terminal catalytic domain, the editing domain and the C-terminal C-Ala domain. The editing domain removes incorrectly charged amino acids, while the C-Ala domain, along with tRNA(Ala), serves as a bridge to cooperatively bring together the editing and aminoacylation centers thus stimulating deacylation of misacylated tRNAs.</text>
</comment>
<evidence type="ECO:0000256" key="7">
    <source>
        <dbReference type="ARBA" id="ARBA00022833"/>
    </source>
</evidence>
<evidence type="ECO:0000256" key="10">
    <source>
        <dbReference type="ARBA" id="ARBA00022917"/>
    </source>
</evidence>
<evidence type="ECO:0000256" key="1">
    <source>
        <dbReference type="ARBA" id="ARBA00004496"/>
    </source>
</evidence>
<comment type="catalytic activity">
    <reaction evidence="12">
        <text>tRNA(Ala) + L-alanine + ATP = L-alanyl-tRNA(Ala) + AMP + diphosphate</text>
        <dbReference type="Rhea" id="RHEA:12540"/>
        <dbReference type="Rhea" id="RHEA-COMP:9657"/>
        <dbReference type="Rhea" id="RHEA-COMP:9923"/>
        <dbReference type="ChEBI" id="CHEBI:30616"/>
        <dbReference type="ChEBI" id="CHEBI:33019"/>
        <dbReference type="ChEBI" id="CHEBI:57972"/>
        <dbReference type="ChEBI" id="CHEBI:78442"/>
        <dbReference type="ChEBI" id="CHEBI:78497"/>
        <dbReference type="ChEBI" id="CHEBI:456215"/>
        <dbReference type="EC" id="6.1.1.7"/>
    </reaction>
</comment>
<protein>
    <recommendedName>
        <fullName evidence="12">Alanine--tRNA ligase</fullName>
        <ecNumber evidence="12">6.1.1.7</ecNumber>
    </recommendedName>
    <alternativeName>
        <fullName evidence="12">Alanyl-tRNA synthetase</fullName>
        <shortName evidence="12">AlaRS</shortName>
    </alternativeName>
</protein>
<dbReference type="GO" id="GO:0000049">
    <property type="term" value="F:tRNA binding"/>
    <property type="evidence" value="ECO:0007669"/>
    <property type="project" value="UniProtKB-KW"/>
</dbReference>
<dbReference type="SUPFAM" id="SSF55186">
    <property type="entry name" value="ThrRS/AlaRS common domain"/>
    <property type="match status" value="1"/>
</dbReference>
<dbReference type="GO" id="GO:0004813">
    <property type="term" value="F:alanine-tRNA ligase activity"/>
    <property type="evidence" value="ECO:0007669"/>
    <property type="project" value="UniProtKB-UniRule"/>
</dbReference>